<evidence type="ECO:0000259" key="2">
    <source>
        <dbReference type="PROSITE" id="PS50837"/>
    </source>
</evidence>
<feature type="domain" description="NACHT" evidence="2">
    <location>
        <begin position="282"/>
        <end position="417"/>
    </location>
</feature>
<dbReference type="EMBL" id="JAULSR010000002">
    <property type="protein sequence ID" value="KAK0630428.1"/>
    <property type="molecule type" value="Genomic_DNA"/>
</dbReference>
<dbReference type="InterPro" id="IPR007111">
    <property type="entry name" value="NACHT_NTPase"/>
</dbReference>
<comment type="caution">
    <text evidence="3">The sequence shown here is derived from an EMBL/GenBank/DDBJ whole genome shotgun (WGS) entry which is preliminary data.</text>
</comment>
<dbReference type="PROSITE" id="PS00028">
    <property type="entry name" value="ZINC_FINGER_C2H2_1"/>
    <property type="match status" value="1"/>
</dbReference>
<reference evidence="3" key="1">
    <citation type="submission" date="2023-06" db="EMBL/GenBank/DDBJ databases">
        <title>Genome-scale phylogeny and comparative genomics of the fungal order Sordariales.</title>
        <authorList>
            <consortium name="Lawrence Berkeley National Laboratory"/>
            <person name="Hensen N."/>
            <person name="Bonometti L."/>
            <person name="Westerberg I."/>
            <person name="Brannstrom I.O."/>
            <person name="Guillou S."/>
            <person name="Cros-Aarteil S."/>
            <person name="Calhoun S."/>
            <person name="Haridas S."/>
            <person name="Kuo A."/>
            <person name="Mondo S."/>
            <person name="Pangilinan J."/>
            <person name="Riley R."/>
            <person name="LaButti K."/>
            <person name="Andreopoulos B."/>
            <person name="Lipzen A."/>
            <person name="Chen C."/>
            <person name="Yanf M."/>
            <person name="Daum C."/>
            <person name="Ng V."/>
            <person name="Clum A."/>
            <person name="Steindorff A."/>
            <person name="Ohm R."/>
            <person name="Martin F."/>
            <person name="Silar P."/>
            <person name="Natvig D."/>
            <person name="Lalanne C."/>
            <person name="Gautier V."/>
            <person name="Ament-velasquez S.L."/>
            <person name="Kruys A."/>
            <person name="Hutchinson M.I."/>
            <person name="Powell A.J."/>
            <person name="Barry K."/>
            <person name="Miller A.N."/>
            <person name="Grigoriev I.V."/>
            <person name="Debuchy R."/>
            <person name="Gladieux P."/>
            <person name="Thoren M.H."/>
            <person name="Johannesson H."/>
        </authorList>
    </citation>
    <scope>NUCLEOTIDE SEQUENCE</scope>
    <source>
        <strain evidence="3">SMH3391-2</strain>
    </source>
</reference>
<dbReference type="Pfam" id="PF22939">
    <property type="entry name" value="WHD_GPIID"/>
    <property type="match status" value="1"/>
</dbReference>
<dbReference type="InterPro" id="IPR054471">
    <property type="entry name" value="GPIID_WHD"/>
</dbReference>
<evidence type="ECO:0000313" key="3">
    <source>
        <dbReference type="EMBL" id="KAK0630428.1"/>
    </source>
</evidence>
<dbReference type="PANTHER" id="PTHR10039">
    <property type="entry name" value="AMELOGENIN"/>
    <property type="match status" value="1"/>
</dbReference>
<dbReference type="PROSITE" id="PS50837">
    <property type="entry name" value="NACHT"/>
    <property type="match status" value="1"/>
</dbReference>
<name>A0AA40CAM6_9PEZI</name>
<dbReference type="Pfam" id="PF24883">
    <property type="entry name" value="NPHP3_N"/>
    <property type="match status" value="1"/>
</dbReference>
<gene>
    <name evidence="3" type="ORF">B0T17DRAFT_607368</name>
</gene>
<dbReference type="InterPro" id="IPR027417">
    <property type="entry name" value="P-loop_NTPase"/>
</dbReference>
<keyword evidence="1" id="KW-0677">Repeat</keyword>
<dbReference type="SUPFAM" id="SSF52540">
    <property type="entry name" value="P-loop containing nucleoside triphosphate hydrolases"/>
    <property type="match status" value="1"/>
</dbReference>
<dbReference type="InterPro" id="IPR056125">
    <property type="entry name" value="DUF7708"/>
</dbReference>
<evidence type="ECO:0000313" key="4">
    <source>
        <dbReference type="Proteomes" id="UP001174934"/>
    </source>
</evidence>
<dbReference type="Proteomes" id="UP001174934">
    <property type="component" value="Unassembled WGS sequence"/>
</dbReference>
<dbReference type="Pfam" id="PF24809">
    <property type="entry name" value="DUF7708"/>
    <property type="match status" value="1"/>
</dbReference>
<proteinExistence type="predicted"/>
<dbReference type="Gene3D" id="3.40.50.300">
    <property type="entry name" value="P-loop containing nucleotide triphosphate hydrolases"/>
    <property type="match status" value="1"/>
</dbReference>
<organism evidence="3 4">
    <name type="scientific">Bombardia bombarda</name>
    <dbReference type="NCBI Taxonomy" id="252184"/>
    <lineage>
        <taxon>Eukaryota</taxon>
        <taxon>Fungi</taxon>
        <taxon>Dikarya</taxon>
        <taxon>Ascomycota</taxon>
        <taxon>Pezizomycotina</taxon>
        <taxon>Sordariomycetes</taxon>
        <taxon>Sordariomycetidae</taxon>
        <taxon>Sordariales</taxon>
        <taxon>Lasiosphaeriaceae</taxon>
        <taxon>Bombardia</taxon>
    </lineage>
</organism>
<sequence length="1185" mass="135477">MATPTANDPIEIAFLKASQDFKAKLKNQDLYDKILQTRSIDEVYDATDALQREQAKNGRLRHLSKIQPFLERLRDYSGALDTFVQLKPDILSLIWGPIKLIIQWASVLKKSLDAIIDTTSQIGSLLPEFKEVVKMFGHNACLKDVLVLFFRDILDFYCVALDFFSMPRWRYVFEALWPSRREKISIIVQHVERNTSLMRNEVRLEHIREEHVARLTALDHFETTKTIHLQLEYQTIETRIRPIFYHSRLGHINSQMCQGTHKWLLQDEAFVKWLNPTGTSTRSLWIQGIPGAGKTFSAAAAIDQALRNGHTIYAFLSHDSVQSTTALCIFHSLIFQISSCDDKLRELLCRSSQAGFQFRFDEAAKMLADLLKAAGPTYIIIDGVDEIGEMERGRLLRGLFDLDDACSETKFLISSRPELDIKSMLASLAVITVNERNAGSIQAYVTHRSRKWFNSQNFNSDQRAEIESLLIPVSHKAKGMFLYVKVLFDMIRYLTDVRDILDELKSLPENLDEAYERVLARVNSLPSEIARKRARNILGWIGCSPKPLSIRELEQALEVDTPYGDNGSKRSSSIGTLNVVDLCGPIIEVVDEYVHFVHFTVVEYMFSTHRNVAGRITRRDAALSLAICCINYLRQGHDSFVHDKVESGIIAGKYRLHSYASTMWIRLVESYLKLNLSDAVSTQLTDALECFFSETSSDEYSLVNETSDQPDPTTLYPALQSLRTVSLDLHIGLCRAAYFHQQWTGSDFTFRNSDKWVNLDPLTTSQVSISIYTNFEQILCETEAHSVDCHCSRLKLSYGPRMFKCPFLDCFRCRHGFPTRSARDSHIKYHDIPWICSFPGCDYERIGFLSKRMRDDHFKRFHKEQNKPTYTQPKSANPDPDEIQPLLFDVIASNNVQELKALLPRCKHIDWTVQVEMLKVCASSGSAEMMGIIWPISVETRNILLGMEIGFDVLESCLRSRNMEVLRWYCKERQDDLLVSPLAGFRNLYSTEGKFKRHIRLLLTILELDSELEDVFQECGSILARAIHPTAMLDRGVIKAAGIWSEREKFLASLWSARNNLRAYEFQLCIKAKWVLGCTALAGSIFLVKALLGYGVSADDMRPNNTYTPLRILLLEPPSQKNANMARFLLYRGADPLGKKSKNMPEIENLDGARGIREWLGLSWNELVQKVELDRKNGVCPPEYL</sequence>
<dbReference type="PANTHER" id="PTHR10039:SF14">
    <property type="entry name" value="NACHT DOMAIN-CONTAINING PROTEIN"/>
    <property type="match status" value="1"/>
</dbReference>
<protein>
    <recommendedName>
        <fullName evidence="2">NACHT domain-containing protein</fullName>
    </recommendedName>
</protein>
<keyword evidence="4" id="KW-1185">Reference proteome</keyword>
<dbReference type="InterPro" id="IPR013087">
    <property type="entry name" value="Znf_C2H2_type"/>
</dbReference>
<dbReference type="InterPro" id="IPR056884">
    <property type="entry name" value="NPHP3-like_N"/>
</dbReference>
<evidence type="ECO:0000256" key="1">
    <source>
        <dbReference type="ARBA" id="ARBA00022737"/>
    </source>
</evidence>
<accession>A0AA40CAM6</accession>
<dbReference type="AlphaFoldDB" id="A0AA40CAM6"/>